<accession>A0A7S4HZG0</accession>
<feature type="compositionally biased region" description="Basic and acidic residues" evidence="1">
    <location>
        <begin position="224"/>
        <end position="236"/>
    </location>
</feature>
<dbReference type="Gene3D" id="2.60.40.150">
    <property type="entry name" value="C2 domain"/>
    <property type="match status" value="1"/>
</dbReference>
<dbReference type="AlphaFoldDB" id="A0A7S4HZG0"/>
<evidence type="ECO:0000256" key="1">
    <source>
        <dbReference type="SAM" id="MobiDB-lite"/>
    </source>
</evidence>
<reference evidence="2" key="1">
    <citation type="submission" date="2021-01" db="EMBL/GenBank/DDBJ databases">
        <authorList>
            <person name="Corre E."/>
            <person name="Pelletier E."/>
            <person name="Niang G."/>
            <person name="Scheremetjew M."/>
            <person name="Finn R."/>
            <person name="Kale V."/>
            <person name="Holt S."/>
            <person name="Cochrane G."/>
            <person name="Meng A."/>
            <person name="Brown T."/>
            <person name="Cohen L."/>
        </authorList>
    </citation>
    <scope>NUCLEOTIDE SEQUENCE</scope>
    <source>
        <strain evidence="2">UIO037</strain>
    </source>
</reference>
<name>A0A7S4HZG0_9EUKA</name>
<protein>
    <submittedName>
        <fullName evidence="2">Uncharacterized protein</fullName>
    </submittedName>
</protein>
<evidence type="ECO:0000313" key="2">
    <source>
        <dbReference type="EMBL" id="CAE2214029.1"/>
    </source>
</evidence>
<proteinExistence type="predicted"/>
<dbReference type="EMBL" id="HBKO01015940">
    <property type="protein sequence ID" value="CAE2214029.1"/>
    <property type="molecule type" value="Transcribed_RNA"/>
</dbReference>
<sequence length="244" mass="26895">MRCWPPSWPPERSNLMRVSLQLHTLFMLPTRKERRPRLRDGPHPASHAFVSWLSGEAVPTQAGAPINPALVVELHAIGGFCCVSPTLPAPRNATSQLSTDPMHGNGLAAHFEQKVHCLAAEPMQTILRIAVMDGDHEVANATAVLGVMRPGYRSIQLRSRQGTLIELCHLLVHIELGSESNAWTSTEELRKQLHSQQVLLDRQAAEIAAQAERIRSLEAATHEANLEDSNHLDESGPRSSFTDV</sequence>
<feature type="region of interest" description="Disordered" evidence="1">
    <location>
        <begin position="224"/>
        <end position="244"/>
    </location>
</feature>
<dbReference type="InterPro" id="IPR035892">
    <property type="entry name" value="C2_domain_sf"/>
</dbReference>
<organism evidence="2">
    <name type="scientific">Prymnesium polylepis</name>
    <dbReference type="NCBI Taxonomy" id="72548"/>
    <lineage>
        <taxon>Eukaryota</taxon>
        <taxon>Haptista</taxon>
        <taxon>Haptophyta</taxon>
        <taxon>Prymnesiophyceae</taxon>
        <taxon>Prymnesiales</taxon>
        <taxon>Prymnesiaceae</taxon>
        <taxon>Prymnesium</taxon>
    </lineage>
</organism>
<gene>
    <name evidence="2" type="ORF">CPOL0286_LOCUS7289</name>
</gene>